<comment type="caution">
    <text evidence="1">The sequence shown here is derived from an EMBL/GenBank/DDBJ whole genome shotgun (WGS) entry which is preliminary data.</text>
</comment>
<dbReference type="Proteomes" id="UP000446786">
    <property type="component" value="Unassembled WGS sequence"/>
</dbReference>
<dbReference type="Pfam" id="PF13289">
    <property type="entry name" value="SIR2_2"/>
    <property type="match status" value="1"/>
</dbReference>
<evidence type="ECO:0008006" key="3">
    <source>
        <dbReference type="Google" id="ProtNLM"/>
    </source>
</evidence>
<dbReference type="AlphaFoldDB" id="A0A845AQV9"/>
<dbReference type="RefSeq" id="WP_160780007.1">
    <property type="nucleotide sequence ID" value="NZ_BAAAZF010000001.1"/>
</dbReference>
<dbReference type="OrthoDB" id="7357874at2"/>
<dbReference type="EMBL" id="WTYE01000001">
    <property type="protein sequence ID" value="MXP32690.1"/>
    <property type="molecule type" value="Genomic_DNA"/>
</dbReference>
<reference evidence="1 2" key="1">
    <citation type="submission" date="2019-12" db="EMBL/GenBank/DDBJ databases">
        <title>Genomic-based taxomic classification of the family Erythrobacteraceae.</title>
        <authorList>
            <person name="Xu L."/>
        </authorList>
    </citation>
    <scope>NUCLEOTIDE SEQUENCE [LARGE SCALE GENOMIC DNA]</scope>
    <source>
        <strain evidence="1 2">JCM 16677</strain>
    </source>
</reference>
<evidence type="ECO:0000313" key="1">
    <source>
        <dbReference type="EMBL" id="MXP32690.1"/>
    </source>
</evidence>
<name>A0A845AQV9_9SPHN</name>
<keyword evidence="2" id="KW-1185">Reference proteome</keyword>
<organism evidence="1 2">
    <name type="scientific">Parerythrobacter jejuensis</name>
    <dbReference type="NCBI Taxonomy" id="795812"/>
    <lineage>
        <taxon>Bacteria</taxon>
        <taxon>Pseudomonadati</taxon>
        <taxon>Pseudomonadota</taxon>
        <taxon>Alphaproteobacteria</taxon>
        <taxon>Sphingomonadales</taxon>
        <taxon>Erythrobacteraceae</taxon>
        <taxon>Parerythrobacter</taxon>
    </lineage>
</organism>
<gene>
    <name evidence="1" type="ORF">GRI94_12745</name>
</gene>
<protein>
    <recommendedName>
        <fullName evidence="3">SIR2-like domain-containing protein</fullName>
    </recommendedName>
</protein>
<proteinExistence type="predicted"/>
<accession>A0A845AQV9</accession>
<sequence length="814" mass="92499">MRSDQEVIEQVSHALSAGAAVLFAGAGFSRGTPIAGSEKTVPSTDELTSELKELLGVPKEEEPSLSEVAEFANEVDGGKQKINSYLIQRLTSTIPTEDQRWLVERNWRSIFTTNFDDIIEQVRVSARVPVTPASESRSISASLTPIYYLHGRALDLREADIDPSMVLSETNYLKLEKSNRDLYAKLFNEIACARAIVLVGYSLRDLQIASGFLKSGGEVRDKTVIITGPNDSDFTKSRLRKFGHVLSVGSDGFVEKLRACSIEPGETDLQFLREQKLVDAADVNEAEDFLTLILRGEVEPANFLRQKVIESEPYCIERSHVKTLLDASVGRFIVSSDFGNGKSAFLYQASVALLQRGYRVFWIDTRLPEINEEIERVLATGQPVAFLIDDVLRYRTVAAFAGQRLHGQALLIATTRGDQDFRFEEIASKLGGAYRTIDLNVLDNDEIADFDRLLERWGYWESKAGATEQSRIEFLREECSAEVRSIVLALFEESKIAETIDRIVEFFLRTNDDLREPFAGLLISSLCQKHVTWTSIVSWLDIDEEKLRSTVTSSDISFLFRRGRDWNLFTSAQLADFILTRKFVEEDRDLLVKCYSEIVLRTADSANDYRSGWDFEENLKELMKFRFLRRLFGNTEASAILIGQVYRKLSNAPRIRNNPQFWLQYAMSRMEIDDLEGAERYIKTALSKAKARGADYSPFQIIDQRARLFLMKNARNRDYYSEGEVRDALQDLYGLLDDRGYDVVYAMRSMPLIEGFLEVHIDNVTPDIRERLTKLLGLAKEKASEFDRFPRSQKGETRVLKKALSDAQLVLFNG</sequence>
<evidence type="ECO:0000313" key="2">
    <source>
        <dbReference type="Proteomes" id="UP000446786"/>
    </source>
</evidence>